<evidence type="ECO:0000256" key="5">
    <source>
        <dbReference type="SAM" id="Phobius"/>
    </source>
</evidence>
<proteinExistence type="predicted"/>
<dbReference type="InterPro" id="IPR004837">
    <property type="entry name" value="NaCa_Exmemb"/>
</dbReference>
<evidence type="ECO:0000256" key="1">
    <source>
        <dbReference type="ARBA" id="ARBA00004141"/>
    </source>
</evidence>
<feature type="transmembrane region" description="Helical" evidence="5">
    <location>
        <begin position="246"/>
        <end position="268"/>
    </location>
</feature>
<dbReference type="RefSeq" id="WP_096383258.1">
    <property type="nucleotide sequence ID" value="NZ_AP017457.1"/>
</dbReference>
<dbReference type="InterPro" id="IPR052946">
    <property type="entry name" value="Alkaline_pH_Ca-Antiporter"/>
</dbReference>
<dbReference type="GO" id="GO:0015385">
    <property type="term" value="F:sodium:proton antiporter activity"/>
    <property type="evidence" value="ECO:0007669"/>
    <property type="project" value="TreeGrafter"/>
</dbReference>
<feature type="domain" description="Sodium/calcium exchanger membrane region" evidence="6">
    <location>
        <begin position="222"/>
        <end position="364"/>
    </location>
</feature>
<dbReference type="Pfam" id="PF01699">
    <property type="entry name" value="Na_Ca_ex"/>
    <property type="match status" value="2"/>
</dbReference>
<feature type="transmembrane region" description="Helical" evidence="5">
    <location>
        <begin position="166"/>
        <end position="185"/>
    </location>
</feature>
<feature type="transmembrane region" description="Helical" evidence="5">
    <location>
        <begin position="100"/>
        <end position="119"/>
    </location>
</feature>
<dbReference type="GO" id="GO:0005886">
    <property type="term" value="C:plasma membrane"/>
    <property type="evidence" value="ECO:0007669"/>
    <property type="project" value="TreeGrafter"/>
</dbReference>
<feature type="transmembrane region" description="Helical" evidence="5">
    <location>
        <begin position="346"/>
        <end position="364"/>
    </location>
</feature>
<feature type="transmembrane region" description="Helical" evidence="5">
    <location>
        <begin position="7"/>
        <end position="27"/>
    </location>
</feature>
<evidence type="ECO:0000256" key="4">
    <source>
        <dbReference type="ARBA" id="ARBA00023136"/>
    </source>
</evidence>
<dbReference type="EMBL" id="AP017457">
    <property type="protein sequence ID" value="BAV00090.1"/>
    <property type="molecule type" value="Genomic_DNA"/>
</dbReference>
<keyword evidence="2 5" id="KW-0812">Transmembrane</keyword>
<feature type="transmembrane region" description="Helical" evidence="5">
    <location>
        <begin position="289"/>
        <end position="312"/>
    </location>
</feature>
<reference evidence="7 8" key="1">
    <citation type="journal article" date="2016" name="Genome Announc.">
        <title>Complete Genome Sequence of Aurantimicrobium minutum Type Strain KNCT, a Planktonic Ultramicrobacterium Isolated from River Water.</title>
        <authorList>
            <person name="Nakai R."/>
            <person name="Fujisawa T."/>
            <person name="Nakamura Y."/>
            <person name="Nishide H."/>
            <person name="Uchiyama I."/>
            <person name="Baba T."/>
            <person name="Toyoda A."/>
            <person name="Fujiyama A."/>
            <person name="Naganuma T."/>
            <person name="Niki H."/>
        </authorList>
    </citation>
    <scope>NUCLEOTIDE SEQUENCE [LARGE SCALE GENOMIC DNA]</scope>
    <source>
        <strain evidence="7 8">KNC</strain>
    </source>
</reference>
<keyword evidence="3 5" id="KW-1133">Transmembrane helix</keyword>
<keyword evidence="4 5" id="KW-0472">Membrane</keyword>
<feature type="domain" description="Sodium/calcium exchanger membrane region" evidence="6">
    <location>
        <begin position="33"/>
        <end position="187"/>
    </location>
</feature>
<protein>
    <submittedName>
        <fullName evidence="7">TRAP transporter membrane protein</fullName>
    </submittedName>
</protein>
<name>A0A173LZ00_9MICO</name>
<feature type="transmembrane region" description="Helical" evidence="5">
    <location>
        <begin position="131"/>
        <end position="154"/>
    </location>
</feature>
<dbReference type="OrthoDB" id="3531445at2"/>
<dbReference type="PANTHER" id="PTHR37958">
    <property type="entry name" value="SODIUM-POTASSIUM/PROTON ANTIPORTER CHAA"/>
    <property type="match status" value="1"/>
</dbReference>
<feature type="transmembrane region" description="Helical" evidence="5">
    <location>
        <begin position="33"/>
        <end position="53"/>
    </location>
</feature>
<feature type="transmembrane region" description="Helical" evidence="5">
    <location>
        <begin position="65"/>
        <end position="88"/>
    </location>
</feature>
<comment type="subcellular location">
    <subcellularLocation>
        <location evidence="1">Membrane</location>
        <topology evidence="1">Multi-pass membrane protein</topology>
    </subcellularLocation>
</comment>
<evidence type="ECO:0000313" key="7">
    <source>
        <dbReference type="EMBL" id="BAV00090.1"/>
    </source>
</evidence>
<gene>
    <name evidence="7" type="ORF">AUMI_115470</name>
</gene>
<dbReference type="PANTHER" id="PTHR37958:SF1">
    <property type="entry name" value="SODIUM-POTASSIUM_PROTON ANTIPORTER CHAA"/>
    <property type="match status" value="1"/>
</dbReference>
<organism evidence="7 8">
    <name type="scientific">Aurantimicrobium minutum</name>
    <dbReference type="NCBI Taxonomy" id="708131"/>
    <lineage>
        <taxon>Bacteria</taxon>
        <taxon>Bacillati</taxon>
        <taxon>Actinomycetota</taxon>
        <taxon>Actinomycetes</taxon>
        <taxon>Micrococcales</taxon>
        <taxon>Microbacteriaceae</taxon>
        <taxon>Aurantimicrobium</taxon>
    </lineage>
</organism>
<dbReference type="AlphaFoldDB" id="A0A173LZ00"/>
<dbReference type="Proteomes" id="UP000243847">
    <property type="component" value="Chromosome sequence1"/>
</dbReference>
<feature type="transmembrane region" description="Helical" evidence="5">
    <location>
        <begin position="218"/>
        <end position="240"/>
    </location>
</feature>
<feature type="transmembrane region" description="Helical" evidence="5">
    <location>
        <begin position="318"/>
        <end position="339"/>
    </location>
</feature>
<evidence type="ECO:0000256" key="3">
    <source>
        <dbReference type="ARBA" id="ARBA00022989"/>
    </source>
</evidence>
<accession>A0A173LZ00</accession>
<dbReference type="KEGG" id="amin:AUMI_115470"/>
<sequence length="366" mass="38247">MKLLSRVSNVSNNVLPIVALASLLVFWNSTPSLFVMVLLGILLAVSVLAAVHHAEVIAHKVGEPYGSLILAAAVTVIEVGMLVTLMIASPQESATLARDTVFSAIMIICNGIVGISLIVKAQRKRTATFNAEGIGGALAAITALTTMSLILPSFTTSTPGATFSPAQLVFAAVTALVIYLVFVFIQTVRHRDFFLPPPVSENSTTLVAEHKEPPSSRLAWISFALLVVALVSVVGLAKITSPLLETAIYGAGLPSTLIAVSIAGLVLLPESIAAVRAAYFGRTQTSLNLAYGSAMASIGLTIPVIAVMSIFFGFPIVLGLSATELVLFVLTVAVSILTVVPGRATILQGAIHLSIFAGFIFFIINP</sequence>
<evidence type="ECO:0000313" key="8">
    <source>
        <dbReference type="Proteomes" id="UP000243847"/>
    </source>
</evidence>
<dbReference type="GO" id="GO:0015386">
    <property type="term" value="F:potassium:proton antiporter activity"/>
    <property type="evidence" value="ECO:0007669"/>
    <property type="project" value="TreeGrafter"/>
</dbReference>
<dbReference type="GeneID" id="80452743"/>
<evidence type="ECO:0000259" key="6">
    <source>
        <dbReference type="Pfam" id="PF01699"/>
    </source>
</evidence>
<evidence type="ECO:0000256" key="2">
    <source>
        <dbReference type="ARBA" id="ARBA00022692"/>
    </source>
</evidence>